<dbReference type="Proteomes" id="UP000077202">
    <property type="component" value="Unassembled WGS sequence"/>
</dbReference>
<protein>
    <submittedName>
        <fullName evidence="2">Uncharacterized protein</fullName>
    </submittedName>
</protein>
<organism evidence="2 3">
    <name type="scientific">Marchantia polymorpha subsp. ruderalis</name>
    <dbReference type="NCBI Taxonomy" id="1480154"/>
    <lineage>
        <taxon>Eukaryota</taxon>
        <taxon>Viridiplantae</taxon>
        <taxon>Streptophyta</taxon>
        <taxon>Embryophyta</taxon>
        <taxon>Marchantiophyta</taxon>
        <taxon>Marchantiopsida</taxon>
        <taxon>Marchantiidae</taxon>
        <taxon>Marchantiales</taxon>
        <taxon>Marchantiaceae</taxon>
        <taxon>Marchantia</taxon>
    </lineage>
</organism>
<dbReference type="AlphaFoldDB" id="A0A176VGV0"/>
<feature type="compositionally biased region" description="Basic and acidic residues" evidence="1">
    <location>
        <begin position="108"/>
        <end position="129"/>
    </location>
</feature>
<reference evidence="2" key="1">
    <citation type="submission" date="2016-03" db="EMBL/GenBank/DDBJ databases">
        <title>Mechanisms controlling the formation of the plant cell surface in tip-growing cells are functionally conserved among land plants.</title>
        <authorList>
            <person name="Honkanen S."/>
            <person name="Jones V.A."/>
            <person name="Morieri G."/>
            <person name="Champion C."/>
            <person name="Hetherington A.J."/>
            <person name="Kelly S."/>
            <person name="Saint-Marcoux D."/>
            <person name="Proust H."/>
            <person name="Prescott H."/>
            <person name="Dolan L."/>
        </authorList>
    </citation>
    <scope>NUCLEOTIDE SEQUENCE [LARGE SCALE GENOMIC DNA]</scope>
    <source>
        <tissue evidence="2">Whole gametophyte</tissue>
    </source>
</reference>
<evidence type="ECO:0000313" key="3">
    <source>
        <dbReference type="Proteomes" id="UP000077202"/>
    </source>
</evidence>
<accession>A0A176VGV0</accession>
<evidence type="ECO:0000313" key="2">
    <source>
        <dbReference type="EMBL" id="OAE20149.1"/>
    </source>
</evidence>
<name>A0A176VGV0_MARPO</name>
<comment type="caution">
    <text evidence="2">The sequence shown here is derived from an EMBL/GenBank/DDBJ whole genome shotgun (WGS) entry which is preliminary data.</text>
</comment>
<sequence>MTASSRQALEEGADGLCLSVGQVYEPNVEDEGLRRGTCGAYEVTRVDRIHPKTGRRTGMARFSTEKGKEGGFDRSMDWTGPDGADWIREKTAYKARYVTAPSIYRPWTDAHPKAKEKEKENSSRQEGRKAANRSQARPGQAESHRSERSSTRSGHFHPAQRRSSPAGAYIKHVYAVSFQSHVLL</sequence>
<feature type="region of interest" description="Disordered" evidence="1">
    <location>
        <begin position="108"/>
        <end position="165"/>
    </location>
</feature>
<evidence type="ECO:0000256" key="1">
    <source>
        <dbReference type="SAM" id="MobiDB-lite"/>
    </source>
</evidence>
<keyword evidence="3" id="KW-1185">Reference proteome</keyword>
<dbReference type="EMBL" id="LVLJ01003675">
    <property type="protein sequence ID" value="OAE20149.1"/>
    <property type="molecule type" value="Genomic_DNA"/>
</dbReference>
<proteinExistence type="predicted"/>
<gene>
    <name evidence="2" type="ORF">AXG93_3818s1480</name>
</gene>